<reference evidence="5 6" key="1">
    <citation type="submission" date="2018-05" db="EMBL/GenBank/DDBJ databases">
        <title>Zavarzinia sp. HR-AS.</title>
        <authorList>
            <person name="Lee Y."/>
            <person name="Jeon C.O."/>
        </authorList>
    </citation>
    <scope>NUCLEOTIDE SEQUENCE [LARGE SCALE GENOMIC DNA]</scope>
    <source>
        <strain evidence="5 6">HR-AS</strain>
    </source>
</reference>
<dbReference type="EMBL" id="QGLE01000006">
    <property type="protein sequence ID" value="PWR22491.1"/>
    <property type="molecule type" value="Genomic_DNA"/>
</dbReference>
<dbReference type="InterPro" id="IPR002577">
    <property type="entry name" value="HTH_HxlR"/>
</dbReference>
<dbReference type="Gene3D" id="1.10.10.10">
    <property type="entry name" value="Winged helix-like DNA-binding domain superfamily/Winged helix DNA-binding domain"/>
    <property type="match status" value="1"/>
</dbReference>
<protein>
    <submittedName>
        <fullName evidence="5">Transcriptional regulator</fullName>
    </submittedName>
</protein>
<dbReference type="Proteomes" id="UP000245461">
    <property type="component" value="Unassembled WGS sequence"/>
</dbReference>
<feature type="domain" description="HTH hxlR-type" evidence="4">
    <location>
        <begin position="11"/>
        <end position="108"/>
    </location>
</feature>
<dbReference type="OrthoDB" id="9782219at2"/>
<dbReference type="PANTHER" id="PTHR33204:SF36">
    <property type="entry name" value="TRANSCRIPTIONAL REGULATORY PROTEIN"/>
    <property type="match status" value="1"/>
</dbReference>
<dbReference type="AlphaFoldDB" id="A0A317E792"/>
<dbReference type="PANTHER" id="PTHR33204">
    <property type="entry name" value="TRANSCRIPTIONAL REGULATOR, MARR FAMILY"/>
    <property type="match status" value="1"/>
</dbReference>
<evidence type="ECO:0000259" key="4">
    <source>
        <dbReference type="PROSITE" id="PS51118"/>
    </source>
</evidence>
<dbReference type="InterPro" id="IPR036390">
    <property type="entry name" value="WH_DNA-bd_sf"/>
</dbReference>
<keyword evidence="2" id="KW-0238">DNA-binding</keyword>
<dbReference type="InterPro" id="IPR036388">
    <property type="entry name" value="WH-like_DNA-bd_sf"/>
</dbReference>
<evidence type="ECO:0000313" key="5">
    <source>
        <dbReference type="EMBL" id="PWR22491.1"/>
    </source>
</evidence>
<dbReference type="Pfam" id="PF01638">
    <property type="entry name" value="HxlR"/>
    <property type="match status" value="1"/>
</dbReference>
<dbReference type="SUPFAM" id="SSF46785">
    <property type="entry name" value="Winged helix' DNA-binding domain"/>
    <property type="match status" value="1"/>
</dbReference>
<sequence>MQRTSFARMHCSLARGLDVIGDGWTLLILRDLFLGLERFDDLVANLGISRNLLTRRLTLLLDNGIIERVAYARRPLRHAYSLSPAGADLVPAILALTAWGERWARPAEGSPMIFVHETCGQPFEASVCCSACGRTIEAGAVRVLPGPGGAAKPGTMVLARRLLQRANPDNEKNTEGEGTA</sequence>
<dbReference type="RefSeq" id="WP_109905858.1">
    <property type="nucleotide sequence ID" value="NZ_QGLE01000006.1"/>
</dbReference>
<proteinExistence type="predicted"/>
<keyword evidence="1" id="KW-0805">Transcription regulation</keyword>
<accession>A0A317E792</accession>
<evidence type="ECO:0000313" key="6">
    <source>
        <dbReference type="Proteomes" id="UP000245461"/>
    </source>
</evidence>
<keyword evidence="3" id="KW-0804">Transcription</keyword>
<comment type="caution">
    <text evidence="5">The sequence shown here is derived from an EMBL/GenBank/DDBJ whole genome shotgun (WGS) entry which is preliminary data.</text>
</comment>
<dbReference type="GO" id="GO:0003677">
    <property type="term" value="F:DNA binding"/>
    <property type="evidence" value="ECO:0007669"/>
    <property type="project" value="UniProtKB-KW"/>
</dbReference>
<gene>
    <name evidence="5" type="ORF">DKG74_11470</name>
</gene>
<evidence type="ECO:0000256" key="2">
    <source>
        <dbReference type="ARBA" id="ARBA00023125"/>
    </source>
</evidence>
<evidence type="ECO:0000256" key="1">
    <source>
        <dbReference type="ARBA" id="ARBA00023015"/>
    </source>
</evidence>
<name>A0A317E792_9PROT</name>
<dbReference type="PROSITE" id="PS51118">
    <property type="entry name" value="HTH_HXLR"/>
    <property type="match status" value="1"/>
</dbReference>
<keyword evidence="6" id="KW-1185">Reference proteome</keyword>
<organism evidence="5 6">
    <name type="scientific">Zavarzinia aquatilis</name>
    <dbReference type="NCBI Taxonomy" id="2211142"/>
    <lineage>
        <taxon>Bacteria</taxon>
        <taxon>Pseudomonadati</taxon>
        <taxon>Pseudomonadota</taxon>
        <taxon>Alphaproteobacteria</taxon>
        <taxon>Rhodospirillales</taxon>
        <taxon>Zavarziniaceae</taxon>
        <taxon>Zavarzinia</taxon>
    </lineage>
</organism>
<evidence type="ECO:0000256" key="3">
    <source>
        <dbReference type="ARBA" id="ARBA00023163"/>
    </source>
</evidence>